<gene>
    <name evidence="2" type="ORF">GV832_14040</name>
</gene>
<dbReference type="Gene3D" id="1.25.40.10">
    <property type="entry name" value="Tetratricopeptide repeat domain"/>
    <property type="match status" value="1"/>
</dbReference>
<evidence type="ECO:0000313" key="3">
    <source>
        <dbReference type="Proteomes" id="UP001193501"/>
    </source>
</evidence>
<feature type="chain" id="PRO_5041950336" description="DUF560 domain-containing protein" evidence="1">
    <location>
        <begin position="21"/>
        <end position="436"/>
    </location>
</feature>
<reference evidence="2" key="1">
    <citation type="submission" date="2020-01" db="EMBL/GenBank/DDBJ databases">
        <authorList>
            <person name="Chen W.-M."/>
        </authorList>
    </citation>
    <scope>NUCLEOTIDE SEQUENCE</scope>
    <source>
        <strain evidence="2">CYK-10</strain>
    </source>
</reference>
<evidence type="ECO:0000256" key="1">
    <source>
        <dbReference type="SAM" id="SignalP"/>
    </source>
</evidence>
<accession>A0AAE4Y9T7</accession>
<sequence>MARRLVLALALALGGVSAGAEPVQMRAPELLAFGEAALQRGFADQALGVAEALLRRDAGDVGALILRAQGLRMKGRYPESAEAARRAWRLAEGKGPRYAAATALAQALSLQGHRLRAQYWLRQAVQNAPSGAAGAQALQDLRYVRGETPLALRFDLALQPSDNVNGGAKVDSVELMGVSFPLPARLTSLSGLGWSLGVQGDYRLAADPGGETALTFGLQRSGAALSAEAKALGAQEGDLDFLHLGLGIARKMRGGDKLALDLGRNWYGGADLSATLGLTGTLSREIGPGEASFSLSLTREMRLDQPGASSSQGRIAVTYALNGPGGDQWALGASLMAARSGEDTVARQEAGLSLDWQAARPLGGMALAAHLGVNGANYRSGRTEGRLRASLEAEITRASWLGFAPVLAVNWARGNSNSLIHDTESLGLALTIRSRF</sequence>
<name>A0AAE4Y9T7_9RHOB</name>
<dbReference type="InterPro" id="IPR011990">
    <property type="entry name" value="TPR-like_helical_dom_sf"/>
</dbReference>
<evidence type="ECO:0000313" key="2">
    <source>
        <dbReference type="EMBL" id="NBZ88708.1"/>
    </source>
</evidence>
<dbReference type="Proteomes" id="UP001193501">
    <property type="component" value="Unassembled WGS sequence"/>
</dbReference>
<evidence type="ECO:0008006" key="4">
    <source>
        <dbReference type="Google" id="ProtNLM"/>
    </source>
</evidence>
<keyword evidence="1" id="KW-0732">Signal</keyword>
<feature type="signal peptide" evidence="1">
    <location>
        <begin position="1"/>
        <end position="20"/>
    </location>
</feature>
<organism evidence="2 3">
    <name type="scientific">Stagnihabitans tardus</name>
    <dbReference type="NCBI Taxonomy" id="2699202"/>
    <lineage>
        <taxon>Bacteria</taxon>
        <taxon>Pseudomonadati</taxon>
        <taxon>Pseudomonadota</taxon>
        <taxon>Alphaproteobacteria</taxon>
        <taxon>Rhodobacterales</taxon>
        <taxon>Paracoccaceae</taxon>
        <taxon>Stagnihabitans</taxon>
    </lineage>
</organism>
<dbReference type="SUPFAM" id="SSF48452">
    <property type="entry name" value="TPR-like"/>
    <property type="match status" value="1"/>
</dbReference>
<dbReference type="EMBL" id="JAABNR010000012">
    <property type="protein sequence ID" value="NBZ88708.1"/>
    <property type="molecule type" value="Genomic_DNA"/>
</dbReference>
<dbReference type="RefSeq" id="WP_168775518.1">
    <property type="nucleotide sequence ID" value="NZ_JAABNR010000012.1"/>
</dbReference>
<proteinExistence type="predicted"/>
<dbReference type="AlphaFoldDB" id="A0AAE4Y9T7"/>
<comment type="caution">
    <text evidence="2">The sequence shown here is derived from an EMBL/GenBank/DDBJ whole genome shotgun (WGS) entry which is preliminary data.</text>
</comment>
<keyword evidence="3" id="KW-1185">Reference proteome</keyword>
<protein>
    <recommendedName>
        <fullName evidence="4">DUF560 domain-containing protein</fullName>
    </recommendedName>
</protein>